<dbReference type="SMR" id="A0A974BXS2"/>
<dbReference type="GO" id="GO:0019901">
    <property type="term" value="F:protein kinase binding"/>
    <property type="evidence" value="ECO:0007669"/>
    <property type="project" value="TreeGrafter"/>
</dbReference>
<dbReference type="InterPro" id="IPR012461">
    <property type="entry name" value="SACK1"/>
</dbReference>
<dbReference type="PANTHER" id="PTHR16181:SF29">
    <property type="entry name" value="PROTEIN FAM83A-RELATED"/>
    <property type="match status" value="1"/>
</dbReference>
<dbReference type="GO" id="GO:0097431">
    <property type="term" value="C:mitotic spindle pole"/>
    <property type="evidence" value="ECO:0007669"/>
    <property type="project" value="TreeGrafter"/>
</dbReference>
<sequence length="562" mass="62364">MANASQCLDDVPMGGRWPAAPPDQYNEAHRLAMEELVSGGPEAMRGFLKRERLPSFLSEPEMGEILGCASVLPCGDEENSMSASVDCSSVTYFPDRSDVEPPILELGWPAFTTGSYRGVTRVDVHFQPSFGDTIYTCKEAARELIRSAREVIALVMDNFTDNDIFRDIHEACRKRRVPVYILLDQTQVSHFLTMCYNLGVSIETEPHMRVRLLTGNNYYTRSGTKIIGKVREKFLLVDGVKVATGNYSFTWTDGKLNSSNMLVLSGQVVEKFDLQFRILYAQSNPIGAKLLSSIRSRVMCLDKLPCKLPASKKPTLSSLLRMDQAKLSSTPKRHFDEFGAKFNRDVVALDKAAEDEWLQSCDIISGLKEMQTVEVQTEPWEGKNNVRGVDVGIQTSVAAANAATQTSVLSRMASTQTVMVSRSITTQTTETSQCTTQTPAPTSSVARLSNSSNSSSSSFSSASTTSTGSNCSMKSSDFSGTAFYQPEYPLGNCFKKLTKDRQYHYSTIRSKLNHMVSILSNRNRVPNSYMANDAPCYGLQRREIMHGSLLNLRDGVRFYPNM</sequence>
<evidence type="ECO:0000256" key="3">
    <source>
        <dbReference type="ARBA" id="ARBA00022490"/>
    </source>
</evidence>
<dbReference type="OrthoDB" id="9882762at2759"/>
<proteinExistence type="inferred from homology"/>
<dbReference type="FunFam" id="3.30.870.10:FF:000004">
    <property type="entry name" value="protein FAM83H isoform X2"/>
    <property type="match status" value="1"/>
</dbReference>
<comment type="similarity">
    <text evidence="2">Belongs to the FAM83 family.</text>
</comment>
<evidence type="ECO:0000259" key="5">
    <source>
        <dbReference type="Pfam" id="PF07894"/>
    </source>
</evidence>
<keyword evidence="3" id="KW-0963">Cytoplasm</keyword>
<feature type="compositionally biased region" description="Low complexity" evidence="4">
    <location>
        <begin position="425"/>
        <end position="472"/>
    </location>
</feature>
<dbReference type="PANTHER" id="PTHR16181">
    <property type="entry name" value="PROTEIN FAM83A-RELATED"/>
    <property type="match status" value="1"/>
</dbReference>
<dbReference type="GO" id="GO:0032006">
    <property type="term" value="P:regulation of TOR signaling"/>
    <property type="evidence" value="ECO:0007669"/>
    <property type="project" value="TreeGrafter"/>
</dbReference>
<protein>
    <recommendedName>
        <fullName evidence="5">Scaffolding anchor of CK1 domain-containing protein</fullName>
    </recommendedName>
</protein>
<dbReference type="SUPFAM" id="SSF56024">
    <property type="entry name" value="Phospholipase D/nuclease"/>
    <property type="match status" value="1"/>
</dbReference>
<organism evidence="6 7">
    <name type="scientific">Xenopus laevis</name>
    <name type="common">African clawed frog</name>
    <dbReference type="NCBI Taxonomy" id="8355"/>
    <lineage>
        <taxon>Eukaryota</taxon>
        <taxon>Metazoa</taxon>
        <taxon>Chordata</taxon>
        <taxon>Craniata</taxon>
        <taxon>Vertebrata</taxon>
        <taxon>Euteleostomi</taxon>
        <taxon>Amphibia</taxon>
        <taxon>Batrachia</taxon>
        <taxon>Anura</taxon>
        <taxon>Pipoidea</taxon>
        <taxon>Pipidae</taxon>
        <taxon>Xenopodinae</taxon>
        <taxon>Xenopus</taxon>
        <taxon>Xenopus</taxon>
    </lineage>
</organism>
<dbReference type="GO" id="GO:0005829">
    <property type="term" value="C:cytosol"/>
    <property type="evidence" value="ECO:0007669"/>
    <property type="project" value="TreeGrafter"/>
</dbReference>
<evidence type="ECO:0000313" key="6">
    <source>
        <dbReference type="EMBL" id="OCT62812.1"/>
    </source>
</evidence>
<evidence type="ECO:0000256" key="1">
    <source>
        <dbReference type="ARBA" id="ARBA00004496"/>
    </source>
</evidence>
<feature type="domain" description="Scaffolding anchor of CK1" evidence="5">
    <location>
        <begin position="21"/>
        <end position="285"/>
    </location>
</feature>
<dbReference type="GO" id="GO:1902808">
    <property type="term" value="P:positive regulation of cell cycle G1/S phase transition"/>
    <property type="evidence" value="ECO:0007669"/>
    <property type="project" value="TreeGrafter"/>
</dbReference>
<dbReference type="Proteomes" id="UP000694892">
    <property type="component" value="Chromosome 9_10L"/>
</dbReference>
<dbReference type="CDD" id="cd09184">
    <property type="entry name" value="PLDc_FAM83D_N"/>
    <property type="match status" value="1"/>
</dbReference>
<dbReference type="EMBL" id="CM004482">
    <property type="protein sequence ID" value="OCT62812.1"/>
    <property type="molecule type" value="Genomic_DNA"/>
</dbReference>
<evidence type="ECO:0000256" key="2">
    <source>
        <dbReference type="ARBA" id="ARBA00006937"/>
    </source>
</evidence>
<evidence type="ECO:0000313" key="7">
    <source>
        <dbReference type="Proteomes" id="UP000694892"/>
    </source>
</evidence>
<dbReference type="Pfam" id="PF07894">
    <property type="entry name" value="SACK1"/>
    <property type="match status" value="1"/>
</dbReference>
<evidence type="ECO:0000256" key="4">
    <source>
        <dbReference type="SAM" id="MobiDB-lite"/>
    </source>
</evidence>
<accession>A0A974BXS2</accession>
<name>A0A974BXS2_XENLA</name>
<dbReference type="OMA" id="HFLDMCM"/>
<reference evidence="7" key="1">
    <citation type="journal article" date="2016" name="Nature">
        <title>Genome evolution in the allotetraploid frog Xenopus laevis.</title>
        <authorList>
            <person name="Session A.M."/>
            <person name="Uno Y."/>
            <person name="Kwon T."/>
            <person name="Chapman J.A."/>
            <person name="Toyoda A."/>
            <person name="Takahashi S."/>
            <person name="Fukui A."/>
            <person name="Hikosaka A."/>
            <person name="Suzuki A."/>
            <person name="Kondo M."/>
            <person name="van Heeringen S.J."/>
            <person name="Quigley I."/>
            <person name="Heinz S."/>
            <person name="Ogino H."/>
            <person name="Ochi H."/>
            <person name="Hellsten U."/>
            <person name="Lyons J.B."/>
            <person name="Simakov O."/>
            <person name="Putnam N."/>
            <person name="Stites J."/>
            <person name="Kuroki Y."/>
            <person name="Tanaka T."/>
            <person name="Michiue T."/>
            <person name="Watanabe M."/>
            <person name="Bogdanovic O."/>
            <person name="Lister R."/>
            <person name="Georgiou G."/>
            <person name="Paranjpe S.S."/>
            <person name="van Kruijsbergen I."/>
            <person name="Shu S."/>
            <person name="Carlson J."/>
            <person name="Kinoshita T."/>
            <person name="Ohta Y."/>
            <person name="Mawaribuchi S."/>
            <person name="Jenkins J."/>
            <person name="Grimwood J."/>
            <person name="Schmutz J."/>
            <person name="Mitros T."/>
            <person name="Mozaffari S.V."/>
            <person name="Suzuki Y."/>
            <person name="Haramoto Y."/>
            <person name="Yamamoto T.S."/>
            <person name="Takagi C."/>
            <person name="Heald R."/>
            <person name="Miller K."/>
            <person name="Haudenschild C."/>
            <person name="Kitzman J."/>
            <person name="Nakayama T."/>
            <person name="Izutsu Y."/>
            <person name="Robert J."/>
            <person name="Fortriede J."/>
            <person name="Burns K."/>
            <person name="Lotay V."/>
            <person name="Karimi K."/>
            <person name="Yasuoka Y."/>
            <person name="Dichmann D.S."/>
            <person name="Flajnik M.F."/>
            <person name="Houston D.W."/>
            <person name="Shendure J."/>
            <person name="DuPasquier L."/>
            <person name="Vize P.D."/>
            <person name="Zorn A.M."/>
            <person name="Ito M."/>
            <person name="Marcotte E.M."/>
            <person name="Wallingford J.B."/>
            <person name="Ito Y."/>
            <person name="Asashima M."/>
            <person name="Ueno N."/>
            <person name="Matsuda Y."/>
            <person name="Veenstra G.J."/>
            <person name="Fujiyama A."/>
            <person name="Harland R.M."/>
            <person name="Taira M."/>
            <person name="Rokhsar D.S."/>
        </authorList>
    </citation>
    <scope>NUCLEOTIDE SEQUENCE [LARGE SCALE GENOMIC DNA]</scope>
    <source>
        <strain evidence="7">J</strain>
    </source>
</reference>
<dbReference type="GO" id="GO:0007165">
    <property type="term" value="P:signal transduction"/>
    <property type="evidence" value="ECO:0007669"/>
    <property type="project" value="TreeGrafter"/>
</dbReference>
<dbReference type="KEGG" id="xla:495259"/>
<dbReference type="GO" id="GO:0070372">
    <property type="term" value="P:regulation of ERK1 and ERK2 cascade"/>
    <property type="evidence" value="ECO:0007669"/>
    <property type="project" value="TreeGrafter"/>
</dbReference>
<dbReference type="Gene3D" id="3.30.870.10">
    <property type="entry name" value="Endonuclease Chain A"/>
    <property type="match status" value="1"/>
</dbReference>
<dbReference type="AlphaFoldDB" id="A0A974BXS2"/>
<gene>
    <name evidence="6" type="ORF">XELAEV_18043902mg</name>
</gene>
<feature type="region of interest" description="Disordered" evidence="4">
    <location>
        <begin position="424"/>
        <end position="472"/>
    </location>
</feature>
<comment type="subcellular location">
    <subcellularLocation>
        <location evidence="1">Cytoplasm</location>
    </subcellularLocation>
</comment>
<dbReference type="InterPro" id="IPR050944">
    <property type="entry name" value="FAM83"/>
</dbReference>
<dbReference type="GO" id="GO:1902480">
    <property type="term" value="P:protein localization to mitotic spindle"/>
    <property type="evidence" value="ECO:0007669"/>
    <property type="project" value="TreeGrafter"/>
</dbReference>